<sequence>MAAQPPPTPPPSPLVHPSCYNNYTCRPVFIGNMVPVDWAVPMYGYMMPFIVTLTIATNSFIVVVLSHKYLRTPTNYVLLAMAVTELLTGLSCLPWFTYYYTLSGYKQDMQTGLPSFWCDMIPYMAAFLPSIFHTMAIWLTVYLAIQRYIYICVPSLVRKFCTIHRSKQVIFFIISVATVMYTPDLMAFHNESHEVYDNRYNRTLTLCYRHKAPFMAKIGEDIYYKVMFTTQTIAVHLIPSVLLVIFTWKLVGAIRIADRRHANLLSKYSTNTRSTRRKFSELTSSSETENKLIRLFKQRDSVSVGNEPRRAHGLKQNTRMLVVVILLFLITEIPAAFIFTIHVLSVSLKFSFVDYQFLNILLIVR</sequence>
<dbReference type="Proteomes" id="UP000008549">
    <property type="component" value="Unassembled WGS sequence"/>
</dbReference>
<keyword evidence="4 5" id="KW-0472">Membrane</keyword>
<dbReference type="PRINTS" id="PR00237">
    <property type="entry name" value="GPCRRHODOPSN"/>
</dbReference>
<proteinExistence type="predicted"/>
<feature type="transmembrane region" description="Helical" evidence="5">
    <location>
        <begin position="233"/>
        <end position="251"/>
    </location>
</feature>
<dbReference type="Gene3D" id="1.20.1070.10">
    <property type="entry name" value="Rhodopsin 7-helix transmembrane proteins"/>
    <property type="match status" value="1"/>
</dbReference>
<dbReference type="GO" id="GO:0008528">
    <property type="term" value="F:G protein-coupled peptide receptor activity"/>
    <property type="evidence" value="ECO:0000318"/>
    <property type="project" value="GO_Central"/>
</dbReference>
<reference evidence="7 8" key="2">
    <citation type="journal article" date="2011" name="PLoS Genet.">
        <title>Caenorhabditis briggsae recombinant inbred line genotypes reveal inter-strain incompatibility and the evolution of recombination.</title>
        <authorList>
            <person name="Ross J.A."/>
            <person name="Koboldt D.C."/>
            <person name="Staisch J.E."/>
            <person name="Chamberlin H.M."/>
            <person name="Gupta B.P."/>
            <person name="Miller R.D."/>
            <person name="Baird S.E."/>
            <person name="Haag E.S."/>
        </authorList>
    </citation>
    <scope>NUCLEOTIDE SEQUENCE [LARGE SCALE GENOMIC DNA]</scope>
    <source>
        <strain evidence="7 8">AF16</strain>
    </source>
</reference>
<dbReference type="PROSITE" id="PS50262">
    <property type="entry name" value="G_PROTEIN_RECEP_F1_2"/>
    <property type="match status" value="1"/>
</dbReference>
<name>A8X490_CAEBR</name>
<organism evidence="7 8">
    <name type="scientific">Caenorhabditis briggsae</name>
    <dbReference type="NCBI Taxonomy" id="6238"/>
    <lineage>
        <taxon>Eukaryota</taxon>
        <taxon>Metazoa</taxon>
        <taxon>Ecdysozoa</taxon>
        <taxon>Nematoda</taxon>
        <taxon>Chromadorea</taxon>
        <taxon>Rhabditida</taxon>
        <taxon>Rhabditina</taxon>
        <taxon>Rhabditomorpha</taxon>
        <taxon>Rhabditoidea</taxon>
        <taxon>Rhabditidae</taxon>
        <taxon>Peloderinae</taxon>
        <taxon>Caenorhabditis</taxon>
    </lineage>
</organism>
<protein>
    <submittedName>
        <fullName evidence="7">Protein CBR-SPRR-1</fullName>
    </submittedName>
</protein>
<dbReference type="STRING" id="6238.A8X490"/>
<dbReference type="Pfam" id="PF00001">
    <property type="entry name" value="7tm_1"/>
    <property type="match status" value="1"/>
</dbReference>
<feature type="transmembrane region" description="Helical" evidence="5">
    <location>
        <begin position="166"/>
        <end position="183"/>
    </location>
</feature>
<feature type="domain" description="G-protein coupled receptors family 1 profile" evidence="6">
    <location>
        <begin position="56"/>
        <end position="365"/>
    </location>
</feature>
<dbReference type="PANTHER" id="PTHR47023">
    <property type="entry name" value="SEX PEPTIDE RECEPTOR"/>
    <property type="match status" value="1"/>
</dbReference>
<dbReference type="EMBL" id="HE601041">
    <property type="protein sequence ID" value="CAP27450.2"/>
    <property type="molecule type" value="Genomic_DNA"/>
</dbReference>
<evidence type="ECO:0000313" key="9">
    <source>
        <dbReference type="WormBase" id="CBG07706a"/>
    </source>
</evidence>
<dbReference type="HOGENOM" id="CLU_039101_0_0_1"/>
<dbReference type="GO" id="GO:0007186">
    <property type="term" value="P:G protein-coupled receptor signaling pathway"/>
    <property type="evidence" value="ECO:0000318"/>
    <property type="project" value="GO_Central"/>
</dbReference>
<evidence type="ECO:0000256" key="2">
    <source>
        <dbReference type="ARBA" id="ARBA00022692"/>
    </source>
</evidence>
<evidence type="ECO:0000256" key="3">
    <source>
        <dbReference type="ARBA" id="ARBA00022989"/>
    </source>
</evidence>
<keyword evidence="2 5" id="KW-0812">Transmembrane</keyword>
<comment type="subcellular location">
    <subcellularLocation>
        <location evidence="1">Membrane</location>
    </subcellularLocation>
</comment>
<dbReference type="InterPro" id="IPR017452">
    <property type="entry name" value="GPCR_Rhodpsn_7TM"/>
</dbReference>
<evidence type="ECO:0000256" key="1">
    <source>
        <dbReference type="ARBA" id="ARBA00004370"/>
    </source>
</evidence>
<reference evidence="7 8" key="1">
    <citation type="journal article" date="2003" name="PLoS Biol.">
        <title>The genome sequence of Caenorhabditis briggsae: a platform for comparative genomics.</title>
        <authorList>
            <person name="Stein L.D."/>
            <person name="Bao Z."/>
            <person name="Blasiar D."/>
            <person name="Blumenthal T."/>
            <person name="Brent M.R."/>
            <person name="Chen N."/>
            <person name="Chinwalla A."/>
            <person name="Clarke L."/>
            <person name="Clee C."/>
            <person name="Coghlan A."/>
            <person name="Coulson A."/>
            <person name="D'Eustachio P."/>
            <person name="Fitch D.H."/>
            <person name="Fulton L.A."/>
            <person name="Fulton R.E."/>
            <person name="Griffiths-Jones S."/>
            <person name="Harris T.W."/>
            <person name="Hillier L.W."/>
            <person name="Kamath R."/>
            <person name="Kuwabara P.E."/>
            <person name="Mardis E.R."/>
            <person name="Marra M.A."/>
            <person name="Miner T.L."/>
            <person name="Minx P."/>
            <person name="Mullikin J.C."/>
            <person name="Plumb R.W."/>
            <person name="Rogers J."/>
            <person name="Schein J.E."/>
            <person name="Sohrmann M."/>
            <person name="Spieth J."/>
            <person name="Stajich J.E."/>
            <person name="Wei C."/>
            <person name="Willey D."/>
            <person name="Wilson R.K."/>
            <person name="Durbin R."/>
            <person name="Waterston R.H."/>
        </authorList>
    </citation>
    <scope>NUCLEOTIDE SEQUENCE [LARGE SCALE GENOMIC DNA]</scope>
    <source>
        <strain evidence="7 8">AF16</strain>
    </source>
</reference>
<dbReference type="AlphaFoldDB" id="A8X490"/>
<feature type="transmembrane region" description="Helical" evidence="5">
    <location>
        <begin position="77"/>
        <end position="100"/>
    </location>
</feature>
<keyword evidence="8" id="KW-1185">Reference proteome</keyword>
<feature type="transmembrane region" description="Helical" evidence="5">
    <location>
        <begin position="120"/>
        <end position="145"/>
    </location>
</feature>
<evidence type="ECO:0000313" key="7">
    <source>
        <dbReference type="EMBL" id="CAP27450.2"/>
    </source>
</evidence>
<feature type="transmembrane region" description="Helical" evidence="5">
    <location>
        <begin position="320"/>
        <end position="344"/>
    </location>
</feature>
<evidence type="ECO:0000313" key="8">
    <source>
        <dbReference type="Proteomes" id="UP000008549"/>
    </source>
</evidence>
<dbReference type="InterPro" id="IPR053071">
    <property type="entry name" value="GPCR1-related_rcpt"/>
</dbReference>
<dbReference type="eggNOG" id="ENOG502QVMK">
    <property type="taxonomic scope" value="Eukaryota"/>
</dbReference>
<dbReference type="WormBase" id="CBG07706a">
    <property type="protein sequence ID" value="CBP38189"/>
    <property type="gene ID" value="WBGene00029670"/>
    <property type="gene designation" value="Cbr-sprr-1"/>
</dbReference>
<dbReference type="FunCoup" id="A8X490">
    <property type="interactions" value="6"/>
</dbReference>
<evidence type="ECO:0000256" key="4">
    <source>
        <dbReference type="ARBA" id="ARBA00023136"/>
    </source>
</evidence>
<feature type="transmembrane region" description="Helical" evidence="5">
    <location>
        <begin position="42"/>
        <end position="65"/>
    </location>
</feature>
<gene>
    <name evidence="9" type="primary">sprr-1</name>
    <name evidence="7" type="synonym">Cbr-sprr-1</name>
    <name evidence="9" type="ORF">CBG07706</name>
    <name evidence="7" type="ORF">CBG_07706</name>
</gene>
<dbReference type="InterPro" id="IPR000276">
    <property type="entry name" value="GPCR_Rhodpsn"/>
</dbReference>
<dbReference type="GO" id="GO:0005886">
    <property type="term" value="C:plasma membrane"/>
    <property type="evidence" value="ECO:0000318"/>
    <property type="project" value="GO_Central"/>
</dbReference>
<accession>A8X490</accession>
<dbReference type="CDD" id="cd14978">
    <property type="entry name" value="7tmA_FMRFamide_R-like"/>
    <property type="match status" value="1"/>
</dbReference>
<dbReference type="InParanoid" id="A8X490"/>
<dbReference type="SUPFAM" id="SSF81321">
    <property type="entry name" value="Family A G protein-coupled receptor-like"/>
    <property type="match status" value="1"/>
</dbReference>
<evidence type="ECO:0000259" key="6">
    <source>
        <dbReference type="PROSITE" id="PS50262"/>
    </source>
</evidence>
<dbReference type="PANTHER" id="PTHR47023:SF1">
    <property type="entry name" value="SEX PEPTIDE RECEPTOR"/>
    <property type="match status" value="1"/>
</dbReference>
<evidence type="ECO:0000256" key="5">
    <source>
        <dbReference type="SAM" id="Phobius"/>
    </source>
</evidence>
<keyword evidence="3 5" id="KW-1133">Transmembrane helix</keyword>
<dbReference type="OMA" id="HTDMARK"/>